<dbReference type="Proteomes" id="UP001201873">
    <property type="component" value="Unassembled WGS sequence"/>
</dbReference>
<proteinExistence type="predicted"/>
<evidence type="ECO:0000313" key="2">
    <source>
        <dbReference type="Proteomes" id="UP001201873"/>
    </source>
</evidence>
<comment type="caution">
    <text evidence="1">The sequence shown here is derived from an EMBL/GenBank/DDBJ whole genome shotgun (WGS) entry which is preliminary data.</text>
</comment>
<evidence type="ECO:0000313" key="1">
    <source>
        <dbReference type="EMBL" id="MCK9876713.1"/>
    </source>
</evidence>
<gene>
    <name evidence="1" type="ORF">MXD59_13150</name>
</gene>
<dbReference type="Gene3D" id="3.40.50.150">
    <property type="entry name" value="Vaccinia Virus protein VP39"/>
    <property type="match status" value="1"/>
</dbReference>
<name>A0ABT0JYV1_9ACTN</name>
<keyword evidence="1" id="KW-0808">Transferase</keyword>
<reference evidence="1 2" key="1">
    <citation type="submission" date="2022-04" db="EMBL/GenBank/DDBJ databases">
        <title>Genome diversity in the genus Frankia.</title>
        <authorList>
            <person name="Carlos-Shanley C."/>
            <person name="Hahn D."/>
        </authorList>
    </citation>
    <scope>NUCLEOTIDE SEQUENCE [LARGE SCALE GENOMIC DNA]</scope>
    <source>
        <strain evidence="1 2">Ag45/Mut15</strain>
    </source>
</reference>
<dbReference type="RefSeq" id="WP_248824937.1">
    <property type="nucleotide sequence ID" value="NZ_JALKFT010000011.1"/>
</dbReference>
<dbReference type="InterPro" id="IPR029063">
    <property type="entry name" value="SAM-dependent_MTases_sf"/>
</dbReference>
<accession>A0ABT0JYV1</accession>
<dbReference type="Pfam" id="PF05711">
    <property type="entry name" value="TylF"/>
    <property type="match status" value="1"/>
</dbReference>
<protein>
    <submittedName>
        <fullName evidence="1">TylF/MycF family methyltransferase</fullName>
    </submittedName>
</protein>
<dbReference type="PANTHER" id="PTHR40036">
    <property type="entry name" value="MACROCIN O-METHYLTRANSFERASE"/>
    <property type="match status" value="1"/>
</dbReference>
<keyword evidence="2" id="KW-1185">Reference proteome</keyword>
<keyword evidence="1" id="KW-0489">Methyltransferase</keyword>
<dbReference type="GO" id="GO:0032259">
    <property type="term" value="P:methylation"/>
    <property type="evidence" value="ECO:0007669"/>
    <property type="project" value="UniProtKB-KW"/>
</dbReference>
<sequence>MATRQFVSRKLVNRRVIKDGLRRAAGRAGFEVTRRPGWEAPAGMDAEALATIRESAPFTLTDQAKVFGLIQGIRYVVRNRIPGDIVECGVWAGGSTMAAARTLLQLGDTSRRLYLFDTFEGMSAPTDLDVAPDGQTAAGLLARSDRDQAASAWCVVSLDQVRENVARIGYPPERVHFVQGKVEDTVPEHAPERIALLRLDTDWYESTRHEMEHLYPRTTPSGVLIVDDYGWWKGAQLAVDEYVAEHALPLLLNRLGPEGGAIGIVPTR</sequence>
<dbReference type="InterPro" id="IPR008884">
    <property type="entry name" value="TylF_MeTrfase"/>
</dbReference>
<dbReference type="EMBL" id="JALKFT010000011">
    <property type="protein sequence ID" value="MCK9876713.1"/>
    <property type="molecule type" value="Genomic_DNA"/>
</dbReference>
<dbReference type="PANTHER" id="PTHR40036:SF1">
    <property type="entry name" value="MACROCIN O-METHYLTRANSFERASE"/>
    <property type="match status" value="1"/>
</dbReference>
<dbReference type="GO" id="GO:0008168">
    <property type="term" value="F:methyltransferase activity"/>
    <property type="evidence" value="ECO:0007669"/>
    <property type="project" value="UniProtKB-KW"/>
</dbReference>
<organism evidence="1 2">
    <name type="scientific">Frankia umida</name>
    <dbReference type="NCBI Taxonomy" id="573489"/>
    <lineage>
        <taxon>Bacteria</taxon>
        <taxon>Bacillati</taxon>
        <taxon>Actinomycetota</taxon>
        <taxon>Actinomycetes</taxon>
        <taxon>Frankiales</taxon>
        <taxon>Frankiaceae</taxon>
        <taxon>Frankia</taxon>
    </lineage>
</organism>
<dbReference type="SUPFAM" id="SSF53335">
    <property type="entry name" value="S-adenosyl-L-methionine-dependent methyltransferases"/>
    <property type="match status" value="1"/>
</dbReference>